<dbReference type="InterPro" id="IPR011711">
    <property type="entry name" value="GntR_C"/>
</dbReference>
<dbReference type="PRINTS" id="PR00035">
    <property type="entry name" value="HTHGNTR"/>
</dbReference>
<dbReference type="EMBL" id="JAKXMK010000002">
    <property type="protein sequence ID" value="MCH6164423.1"/>
    <property type="molecule type" value="Genomic_DNA"/>
</dbReference>
<keyword evidence="6" id="KW-1185">Reference proteome</keyword>
<dbReference type="SMART" id="SM00345">
    <property type="entry name" value="HTH_GNTR"/>
    <property type="match status" value="1"/>
</dbReference>
<keyword evidence="2" id="KW-0238">DNA-binding</keyword>
<dbReference type="SUPFAM" id="SSF46785">
    <property type="entry name" value="Winged helix' DNA-binding domain"/>
    <property type="match status" value="1"/>
</dbReference>
<gene>
    <name evidence="5" type="ORF">MMF94_01910</name>
</gene>
<proteinExistence type="predicted"/>
<keyword evidence="3" id="KW-0804">Transcription</keyword>
<dbReference type="CDD" id="cd07377">
    <property type="entry name" value="WHTH_GntR"/>
    <property type="match status" value="1"/>
</dbReference>
<dbReference type="Pfam" id="PF07729">
    <property type="entry name" value="FCD"/>
    <property type="match status" value="1"/>
</dbReference>
<sequence>MLDNPVMAAPIDPTTRPDSLSRQIYATLREGIIRGRYPQGSRLAEQRLAEELQVSRVPLREAVPVLEIEGFVSTLPRRSAIVTTWTIRSVHDLFDLRLCLEVGAARYAARRIAAGASIAPLRAALETARGSLGSGDAYRIADDSTRFHEGIVDLTDNALMRAVMRSLAGRMMWLFFMTHEPGPLHAHNGHEELLAAIESGDERVAEAVAYTHIEHYRLDSLRALRASSDIRDEPA</sequence>
<dbReference type="SMART" id="SM00895">
    <property type="entry name" value="FCD"/>
    <property type="match status" value="1"/>
</dbReference>
<dbReference type="Gene3D" id="1.10.10.10">
    <property type="entry name" value="Winged helix-like DNA-binding domain superfamily/Winged helix DNA-binding domain"/>
    <property type="match status" value="1"/>
</dbReference>
<dbReference type="SUPFAM" id="SSF48008">
    <property type="entry name" value="GntR ligand-binding domain-like"/>
    <property type="match status" value="1"/>
</dbReference>
<dbReference type="InterPro" id="IPR036388">
    <property type="entry name" value="WH-like_DNA-bd_sf"/>
</dbReference>
<name>A0ABS9T7K2_9PSEU</name>
<dbReference type="RefSeq" id="WP_241034620.1">
    <property type="nucleotide sequence ID" value="NZ_BAAAJF010000034.1"/>
</dbReference>
<feature type="domain" description="HTH gntR-type" evidence="4">
    <location>
        <begin position="18"/>
        <end position="85"/>
    </location>
</feature>
<evidence type="ECO:0000256" key="1">
    <source>
        <dbReference type="ARBA" id="ARBA00023015"/>
    </source>
</evidence>
<evidence type="ECO:0000259" key="4">
    <source>
        <dbReference type="PROSITE" id="PS50949"/>
    </source>
</evidence>
<dbReference type="InterPro" id="IPR036390">
    <property type="entry name" value="WH_DNA-bd_sf"/>
</dbReference>
<dbReference type="Pfam" id="PF00392">
    <property type="entry name" value="GntR"/>
    <property type="match status" value="1"/>
</dbReference>
<dbReference type="InterPro" id="IPR000524">
    <property type="entry name" value="Tscrpt_reg_HTH_GntR"/>
</dbReference>
<accession>A0ABS9T7K2</accession>
<dbReference type="PANTHER" id="PTHR43537:SF5">
    <property type="entry name" value="UXU OPERON TRANSCRIPTIONAL REGULATOR"/>
    <property type="match status" value="1"/>
</dbReference>
<evidence type="ECO:0000256" key="2">
    <source>
        <dbReference type="ARBA" id="ARBA00023125"/>
    </source>
</evidence>
<dbReference type="PANTHER" id="PTHR43537">
    <property type="entry name" value="TRANSCRIPTIONAL REGULATOR, GNTR FAMILY"/>
    <property type="match status" value="1"/>
</dbReference>
<geneLocation type="plasmid" evidence="5">
    <name>unnamed</name>
</geneLocation>
<comment type="caution">
    <text evidence="5">The sequence shown here is derived from an EMBL/GenBank/DDBJ whole genome shotgun (WGS) entry which is preliminary data.</text>
</comment>
<dbReference type="PROSITE" id="PS50949">
    <property type="entry name" value="HTH_GNTR"/>
    <property type="match status" value="1"/>
</dbReference>
<keyword evidence="1" id="KW-0805">Transcription regulation</keyword>
<evidence type="ECO:0000256" key="3">
    <source>
        <dbReference type="ARBA" id="ARBA00023163"/>
    </source>
</evidence>
<organism evidence="5 6">
    <name type="scientific">Pseudonocardia alaniniphila</name>
    <dbReference type="NCBI Taxonomy" id="75291"/>
    <lineage>
        <taxon>Bacteria</taxon>
        <taxon>Bacillati</taxon>
        <taxon>Actinomycetota</taxon>
        <taxon>Actinomycetes</taxon>
        <taxon>Pseudonocardiales</taxon>
        <taxon>Pseudonocardiaceae</taxon>
        <taxon>Pseudonocardia</taxon>
    </lineage>
</organism>
<evidence type="ECO:0000313" key="6">
    <source>
        <dbReference type="Proteomes" id="UP001299970"/>
    </source>
</evidence>
<evidence type="ECO:0000313" key="5">
    <source>
        <dbReference type="EMBL" id="MCH6164423.1"/>
    </source>
</evidence>
<protein>
    <submittedName>
        <fullName evidence="5">GntR family transcriptional regulator</fullName>
    </submittedName>
</protein>
<dbReference type="InterPro" id="IPR008920">
    <property type="entry name" value="TF_FadR/GntR_C"/>
</dbReference>
<reference evidence="5 6" key="1">
    <citation type="submission" date="2022-03" db="EMBL/GenBank/DDBJ databases">
        <title>Pseudonocardia alaer sp. nov., a novel actinomycete isolated from reed forest soil.</title>
        <authorList>
            <person name="Wang L."/>
        </authorList>
    </citation>
    <scope>NUCLEOTIDE SEQUENCE [LARGE SCALE GENOMIC DNA]</scope>
    <source>
        <strain evidence="5 6">Y-16303</strain>
        <plasmid evidence="5">unnamed</plasmid>
    </source>
</reference>
<keyword evidence="5" id="KW-0614">Plasmid</keyword>
<dbReference type="Gene3D" id="1.20.120.530">
    <property type="entry name" value="GntR ligand-binding domain-like"/>
    <property type="match status" value="1"/>
</dbReference>
<dbReference type="Proteomes" id="UP001299970">
    <property type="component" value="Unassembled WGS sequence"/>
</dbReference>